<comment type="caution">
    <text evidence="3">The sequence shown here is derived from an EMBL/GenBank/DDBJ whole genome shotgun (WGS) entry which is preliminary data.</text>
</comment>
<protein>
    <recommendedName>
        <fullName evidence="2">G domain-containing protein</fullName>
    </recommendedName>
</protein>
<dbReference type="Pfam" id="PF01926">
    <property type="entry name" value="MMR_HSR1"/>
    <property type="match status" value="1"/>
</dbReference>
<dbReference type="AlphaFoldDB" id="A0A370DFG2"/>
<dbReference type="SUPFAM" id="SSF52540">
    <property type="entry name" value="P-loop containing nucleoside triphosphate hydrolases"/>
    <property type="match status" value="1"/>
</dbReference>
<dbReference type="InterPro" id="IPR027417">
    <property type="entry name" value="P-loop_NTPase"/>
</dbReference>
<sequence>MIEQFKQQYQDLKQWVEAALQDGWLSSSDLNRFQQIEQQQAETLFAQQGQRPLIVAFFGGTGVGKSSLLNRLAREDIARTGVQRPTSQEVTLYLHEDYQLGKLPDELPVEHTRIAYHQDESRRLIAWLDMPDFDSVEQSHREQVEAWLPYIDWLVYVVSPERYHDDVGWRLLQQRNAKHHWLFVMNHWDRGSDPQLEDFRQRLQKEAFDTPKILRTSCRKNGGDDDFPQLEQTINHAIEAHGLTLLQQLGIQARLNELHAVEQALRQRLEGFGRPEVADAWQKTTAEWFNEIEDALLLNRTALKQTLLAQEQLSQSIFKRQTTLPASLPTTKQVIEQIWSERFNDLISDLTTELENLLGQHDIPVTPYAGPLSDIPEKLQSTFEAQMESSVIKALAKPGTAVQRFFFKITGWLSWFLPLSAAGWAISHIISRFHAGTQGEAHFLGIDFAVHSGLLILLAWFIPWLAQRKMRPSIAGTLSKGLAEGIHAAVEAWKSEFESLWLEQEGSRLSHLEALKNRPSPQ</sequence>
<organism evidence="3 4">
    <name type="scientific">endosymbiont of Escarpia spicata</name>
    <dbReference type="NCBI Taxonomy" id="2200908"/>
    <lineage>
        <taxon>Bacteria</taxon>
        <taxon>Pseudomonadati</taxon>
        <taxon>Pseudomonadota</taxon>
        <taxon>Gammaproteobacteria</taxon>
        <taxon>sulfur-oxidizing symbionts</taxon>
    </lineage>
</organism>
<feature type="transmembrane region" description="Helical" evidence="1">
    <location>
        <begin position="412"/>
        <end position="431"/>
    </location>
</feature>
<keyword evidence="1" id="KW-0812">Transmembrane</keyword>
<feature type="transmembrane region" description="Helical" evidence="1">
    <location>
        <begin position="443"/>
        <end position="466"/>
    </location>
</feature>
<evidence type="ECO:0000256" key="1">
    <source>
        <dbReference type="SAM" id="Phobius"/>
    </source>
</evidence>
<dbReference type="Proteomes" id="UP000254771">
    <property type="component" value="Unassembled WGS sequence"/>
</dbReference>
<feature type="domain" description="G" evidence="2">
    <location>
        <begin position="55"/>
        <end position="163"/>
    </location>
</feature>
<proteinExistence type="predicted"/>
<dbReference type="InterPro" id="IPR006073">
    <property type="entry name" value="GTP-bd"/>
</dbReference>
<dbReference type="Gene3D" id="3.40.50.300">
    <property type="entry name" value="P-loop containing nucleotide triphosphate hydrolases"/>
    <property type="match status" value="1"/>
</dbReference>
<dbReference type="GO" id="GO:0005525">
    <property type="term" value="F:GTP binding"/>
    <property type="evidence" value="ECO:0007669"/>
    <property type="project" value="InterPro"/>
</dbReference>
<name>A0A370DFG2_9GAMM</name>
<reference evidence="3 4" key="1">
    <citation type="journal article" date="2018" name="ISME J.">
        <title>Endosymbiont genomes yield clues of tubeworm success.</title>
        <authorList>
            <person name="Li Y."/>
            <person name="Liles M.R."/>
            <person name="Halanych K.M."/>
        </authorList>
    </citation>
    <scope>NUCLEOTIDE SEQUENCE [LARGE SCALE GENOMIC DNA]</scope>
    <source>
        <strain evidence="3">A1462</strain>
    </source>
</reference>
<keyword evidence="4" id="KW-1185">Reference proteome</keyword>
<keyword evidence="1" id="KW-1133">Transmembrane helix</keyword>
<dbReference type="EMBL" id="QFXE01000018">
    <property type="protein sequence ID" value="RDH83642.1"/>
    <property type="molecule type" value="Genomic_DNA"/>
</dbReference>
<evidence type="ECO:0000313" key="3">
    <source>
        <dbReference type="EMBL" id="RDH83642.1"/>
    </source>
</evidence>
<evidence type="ECO:0000259" key="2">
    <source>
        <dbReference type="Pfam" id="PF01926"/>
    </source>
</evidence>
<evidence type="ECO:0000313" key="4">
    <source>
        <dbReference type="Proteomes" id="UP000254771"/>
    </source>
</evidence>
<accession>A0A370DFG2</accession>
<keyword evidence="1" id="KW-0472">Membrane</keyword>
<gene>
    <name evidence="3" type="ORF">DIZ78_14155</name>
</gene>